<keyword evidence="1" id="KW-0812">Transmembrane</keyword>
<feature type="transmembrane region" description="Helical" evidence="1">
    <location>
        <begin position="81"/>
        <end position="104"/>
    </location>
</feature>
<dbReference type="Proteomes" id="UP000240419">
    <property type="component" value="Unassembled WGS sequence"/>
</dbReference>
<gene>
    <name evidence="2" type="ORF">C7R93_22580</name>
</gene>
<comment type="caution">
    <text evidence="2">The sequence shown here is derived from an EMBL/GenBank/DDBJ whole genome shotgun (WGS) entry which is preliminary data.</text>
</comment>
<dbReference type="InterPro" id="IPR018750">
    <property type="entry name" value="DUF2306_membrane"/>
</dbReference>
<feature type="transmembrane region" description="Helical" evidence="1">
    <location>
        <begin position="110"/>
        <end position="128"/>
    </location>
</feature>
<accession>A0A2P7UT66</accession>
<dbReference type="OrthoDB" id="195502at2"/>
<proteinExistence type="predicted"/>
<feature type="transmembrane region" description="Helical" evidence="1">
    <location>
        <begin position="48"/>
        <end position="69"/>
    </location>
</feature>
<sequence length="209" mass="24041">MLEKLPKIWWGLFLVSLVVILPFMAPYLTLDPANSRITIISGSLQYPLLVAHIVSAFIALLTGFFQFVDRIRLKKPRIHRFLGRLYVFSVFISGLLSFGGIFYAENFMKATSFLVLSLAWLFTCWKGYRTAINRQYEEHRKWMIRSFGMTLVAISARLLVPALLLLYFIFHGFSLPHGMGTVIGEVLHVNIWAGLILNFVIVEWVILKK</sequence>
<dbReference type="EMBL" id="PXZM01000038">
    <property type="protein sequence ID" value="PSJ90166.1"/>
    <property type="molecule type" value="Genomic_DNA"/>
</dbReference>
<evidence type="ECO:0000313" key="3">
    <source>
        <dbReference type="Proteomes" id="UP000240419"/>
    </source>
</evidence>
<feature type="transmembrane region" description="Helical" evidence="1">
    <location>
        <begin position="149"/>
        <end position="169"/>
    </location>
</feature>
<keyword evidence="3" id="KW-1185">Reference proteome</keyword>
<feature type="transmembrane region" description="Helical" evidence="1">
    <location>
        <begin position="7"/>
        <end position="28"/>
    </location>
</feature>
<dbReference type="RefSeq" id="WP_106840931.1">
    <property type="nucleotide sequence ID" value="NZ_JBCNIW010000017.1"/>
</dbReference>
<evidence type="ECO:0000256" key="1">
    <source>
        <dbReference type="SAM" id="Phobius"/>
    </source>
</evidence>
<reference evidence="2 3" key="1">
    <citation type="submission" date="2018-03" db="EMBL/GenBank/DDBJ databases">
        <title>Brevisbacillus phylogenomics.</title>
        <authorList>
            <person name="Dunlap C."/>
        </authorList>
    </citation>
    <scope>NUCLEOTIDE SEQUENCE [LARGE SCALE GENOMIC DNA]</scope>
    <source>
        <strain evidence="2 3">NRRL NRS-1210</strain>
    </source>
</reference>
<feature type="transmembrane region" description="Helical" evidence="1">
    <location>
        <begin position="189"/>
        <end position="207"/>
    </location>
</feature>
<dbReference type="AlphaFoldDB" id="A0A2P7UT66"/>
<evidence type="ECO:0000313" key="2">
    <source>
        <dbReference type="EMBL" id="PSJ90166.1"/>
    </source>
</evidence>
<organism evidence="2 3">
    <name type="scientific">Brevibacillus fortis</name>
    <dbReference type="NCBI Taxonomy" id="2126352"/>
    <lineage>
        <taxon>Bacteria</taxon>
        <taxon>Bacillati</taxon>
        <taxon>Bacillota</taxon>
        <taxon>Bacilli</taxon>
        <taxon>Bacillales</taxon>
        <taxon>Paenibacillaceae</taxon>
        <taxon>Brevibacillus</taxon>
    </lineage>
</organism>
<keyword evidence="1" id="KW-0472">Membrane</keyword>
<name>A0A2P7UT66_9BACL</name>
<dbReference type="Pfam" id="PF10067">
    <property type="entry name" value="DUF2306"/>
    <property type="match status" value="1"/>
</dbReference>
<evidence type="ECO:0008006" key="4">
    <source>
        <dbReference type="Google" id="ProtNLM"/>
    </source>
</evidence>
<keyword evidence="1" id="KW-1133">Transmembrane helix</keyword>
<protein>
    <recommendedName>
        <fullName evidence="4">DUF2306 domain-containing protein</fullName>
    </recommendedName>
</protein>